<name>A0A373A3W3_9ACTN</name>
<evidence type="ECO:0000313" key="1">
    <source>
        <dbReference type="EMBL" id="RGD62257.1"/>
    </source>
</evidence>
<dbReference type="RefSeq" id="WP_049660617.1">
    <property type="nucleotide sequence ID" value="NZ_QVIG01000001.1"/>
</dbReference>
<reference evidence="1 2" key="1">
    <citation type="submission" date="2018-08" db="EMBL/GenBank/DDBJ databases">
        <title>Diversity &amp; Physiological Properties of Lignin-Decomposing Actinobacteria from Soil.</title>
        <authorList>
            <person name="Roh S.G."/>
            <person name="Kim S.B."/>
        </authorList>
    </citation>
    <scope>NUCLEOTIDE SEQUENCE [LARGE SCALE GENOMIC DNA]</scope>
    <source>
        <strain evidence="1 2">MMS17-GH009</strain>
    </source>
</reference>
<dbReference type="EMBL" id="QVIG01000001">
    <property type="protein sequence ID" value="RGD62257.1"/>
    <property type="molecule type" value="Genomic_DNA"/>
</dbReference>
<sequence length="120" mass="13184">MARTREPQSAIVNRMLKGEATRDDTTTAQTNFLLWLRQEWAGDGDQALAACQDVLTAAGGEEWRALPERDLSAHVWLFSFSCPSREDLPGQARNWVTAVGANGGAPAIARLVRHLRGQPE</sequence>
<comment type="caution">
    <text evidence="1">The sequence shown here is derived from an EMBL/GenBank/DDBJ whole genome shotgun (WGS) entry which is preliminary data.</text>
</comment>
<organism evidence="1 2">
    <name type="scientific">Kitasatospora xanthocidica</name>
    <dbReference type="NCBI Taxonomy" id="83382"/>
    <lineage>
        <taxon>Bacteria</taxon>
        <taxon>Bacillati</taxon>
        <taxon>Actinomycetota</taxon>
        <taxon>Actinomycetes</taxon>
        <taxon>Kitasatosporales</taxon>
        <taxon>Streptomycetaceae</taxon>
        <taxon>Kitasatospora</taxon>
    </lineage>
</organism>
<evidence type="ECO:0000313" key="2">
    <source>
        <dbReference type="Proteomes" id="UP000263377"/>
    </source>
</evidence>
<protein>
    <submittedName>
        <fullName evidence="1">Uncharacterized protein</fullName>
    </submittedName>
</protein>
<accession>A0A373A3W3</accession>
<dbReference type="AlphaFoldDB" id="A0A373A3W3"/>
<dbReference type="Proteomes" id="UP000263377">
    <property type="component" value="Unassembled WGS sequence"/>
</dbReference>
<keyword evidence="2" id="KW-1185">Reference proteome</keyword>
<gene>
    <name evidence="1" type="ORF">DR950_34935</name>
</gene>
<proteinExistence type="predicted"/>